<dbReference type="AlphaFoldDB" id="A0AAX0H9E0"/>
<feature type="transmembrane region" description="Helical" evidence="7">
    <location>
        <begin position="179"/>
        <end position="202"/>
    </location>
</feature>
<feature type="transmembrane region" description="Helical" evidence="7">
    <location>
        <begin position="137"/>
        <end position="159"/>
    </location>
</feature>
<feature type="domain" description="ABC transmembrane type-1" evidence="8">
    <location>
        <begin position="71"/>
        <end position="252"/>
    </location>
</feature>
<dbReference type="PROSITE" id="PS50928">
    <property type="entry name" value="ABC_TM1"/>
    <property type="match status" value="1"/>
</dbReference>
<dbReference type="InterPro" id="IPR035906">
    <property type="entry name" value="MetI-like_sf"/>
</dbReference>
<dbReference type="RefSeq" id="WP_039361755.1">
    <property type="nucleotide sequence ID" value="NZ_CP009226.1"/>
</dbReference>
<feature type="transmembrane region" description="Helical" evidence="7">
    <location>
        <begin position="233"/>
        <end position="252"/>
    </location>
</feature>
<keyword evidence="5 7" id="KW-1133">Transmembrane helix</keyword>
<dbReference type="PANTHER" id="PTHR30151">
    <property type="entry name" value="ALKANE SULFONATE ABC TRANSPORTER-RELATED, MEMBRANE SUBUNIT"/>
    <property type="match status" value="1"/>
</dbReference>
<keyword evidence="6 7" id="KW-0472">Membrane</keyword>
<evidence type="ECO:0000259" key="8">
    <source>
        <dbReference type="PROSITE" id="PS50928"/>
    </source>
</evidence>
<comment type="caution">
    <text evidence="9">The sequence shown here is derived from an EMBL/GenBank/DDBJ whole genome shotgun (WGS) entry which is preliminary data.</text>
</comment>
<proteinExistence type="inferred from homology"/>
<dbReference type="SUPFAM" id="SSF161098">
    <property type="entry name" value="MetI-like"/>
    <property type="match status" value="1"/>
</dbReference>
<evidence type="ECO:0000256" key="3">
    <source>
        <dbReference type="ARBA" id="ARBA00022475"/>
    </source>
</evidence>
<name>A0AAX0H9E0_CAMFE</name>
<comment type="similarity">
    <text evidence="7">Belongs to the binding-protein-dependent transport system permease family.</text>
</comment>
<dbReference type="GO" id="GO:0055085">
    <property type="term" value="P:transmembrane transport"/>
    <property type="evidence" value="ECO:0007669"/>
    <property type="project" value="InterPro"/>
</dbReference>
<dbReference type="InterPro" id="IPR000515">
    <property type="entry name" value="MetI-like"/>
</dbReference>
<evidence type="ECO:0000256" key="7">
    <source>
        <dbReference type="RuleBase" id="RU363032"/>
    </source>
</evidence>
<evidence type="ECO:0000313" key="9">
    <source>
        <dbReference type="EMBL" id="OCR90091.1"/>
    </source>
</evidence>
<dbReference type="PANTHER" id="PTHR30151:SF0">
    <property type="entry name" value="ABC TRANSPORTER PERMEASE PROTEIN MJ0413-RELATED"/>
    <property type="match status" value="1"/>
</dbReference>
<gene>
    <name evidence="9" type="ORF">CFT12S02225_08645</name>
</gene>
<reference evidence="9 10" key="1">
    <citation type="journal article" date="2016" name="Genome Biol. Evol.">
        <title>Comparative Genomics of Campylobacter fetus from Reptiles and Mammals Reveals Divergent Evolution in Host-Associated Lineages.</title>
        <authorList>
            <person name="Gilbert M.J."/>
            <person name="Miller W.G."/>
            <person name="Yee E."/>
            <person name="Zomer A.L."/>
            <person name="van der Graaf-van Bloois L."/>
            <person name="Fitzgerald C."/>
            <person name="Forbes K.J."/>
            <person name="Meric G."/>
            <person name="Sheppard S.K."/>
            <person name="Wagenaar J.A."/>
            <person name="Duim B."/>
        </authorList>
    </citation>
    <scope>NUCLEOTIDE SEQUENCE [LARGE SCALE GENOMIC DNA]</scope>
    <source>
        <strain evidence="9 10">12S02225-3</strain>
    </source>
</reference>
<dbReference type="EMBL" id="LFLK01000011">
    <property type="protein sequence ID" value="OCR90091.1"/>
    <property type="molecule type" value="Genomic_DNA"/>
</dbReference>
<dbReference type="GO" id="GO:0005886">
    <property type="term" value="C:plasma membrane"/>
    <property type="evidence" value="ECO:0007669"/>
    <property type="project" value="UniProtKB-SubCell"/>
</dbReference>
<feature type="transmembrane region" description="Helical" evidence="7">
    <location>
        <begin position="109"/>
        <end position="131"/>
    </location>
</feature>
<evidence type="ECO:0000256" key="6">
    <source>
        <dbReference type="ARBA" id="ARBA00023136"/>
    </source>
</evidence>
<dbReference type="Pfam" id="PF00528">
    <property type="entry name" value="BPD_transp_1"/>
    <property type="match status" value="1"/>
</dbReference>
<accession>A0AAX0H9E0</accession>
<dbReference type="Proteomes" id="UP000093100">
    <property type="component" value="Unassembled WGS sequence"/>
</dbReference>
<keyword evidence="3" id="KW-1003">Cell membrane</keyword>
<dbReference type="KEGG" id="cfp:CR44_00830"/>
<evidence type="ECO:0000256" key="1">
    <source>
        <dbReference type="ARBA" id="ARBA00004651"/>
    </source>
</evidence>
<organism evidence="9 10">
    <name type="scientific">Campylobacter fetus subsp. testudinum</name>
    <dbReference type="NCBI Taxonomy" id="1507806"/>
    <lineage>
        <taxon>Bacteria</taxon>
        <taxon>Pseudomonadati</taxon>
        <taxon>Campylobacterota</taxon>
        <taxon>Epsilonproteobacteria</taxon>
        <taxon>Campylobacterales</taxon>
        <taxon>Campylobacteraceae</taxon>
        <taxon>Campylobacter</taxon>
    </lineage>
</organism>
<evidence type="ECO:0000256" key="2">
    <source>
        <dbReference type="ARBA" id="ARBA00022448"/>
    </source>
</evidence>
<keyword evidence="4 7" id="KW-0812">Transmembrane</keyword>
<comment type="subcellular location">
    <subcellularLocation>
        <location evidence="1 7">Cell membrane</location>
        <topology evidence="1 7">Multi-pass membrane protein</topology>
    </subcellularLocation>
</comment>
<feature type="transmembrane region" description="Helical" evidence="7">
    <location>
        <begin position="19"/>
        <end position="37"/>
    </location>
</feature>
<evidence type="ECO:0000256" key="5">
    <source>
        <dbReference type="ARBA" id="ARBA00022989"/>
    </source>
</evidence>
<evidence type="ECO:0000256" key="4">
    <source>
        <dbReference type="ARBA" id="ARBA00022692"/>
    </source>
</evidence>
<keyword evidence="2 7" id="KW-0813">Transport</keyword>
<dbReference type="Gene3D" id="1.10.3720.10">
    <property type="entry name" value="MetI-like"/>
    <property type="match status" value="1"/>
</dbReference>
<evidence type="ECO:0000313" key="10">
    <source>
        <dbReference type="Proteomes" id="UP000093100"/>
    </source>
</evidence>
<feature type="transmembrane region" description="Helical" evidence="7">
    <location>
        <begin position="78"/>
        <end position="97"/>
    </location>
</feature>
<protein>
    <submittedName>
        <fullName evidence="9">ABC transporter permease</fullName>
    </submittedName>
</protein>
<sequence>MIKTDGIVKRNSIFKMIDYLWGGFATLSVIFLMLGAWEFGSKMLGEFILPSPLVVLQKVYEILKDYAKHDILITIERMIIGIGVSSLVGIFLGLIAGSSKTMRVLLKPFITFLLTMPPIIWVVLAFIWFGFGDFSTIFTIIITVLPLTFSSSMMGMASVDSDLEEVFSLYKLGIYKKIWYFYIPQLMSYIISSLSIAISMGAKIVVMTELLSATNGIGARIADARSLLEMDAVLAYVCIIIAFIALIEYLLIKPLEILLMPWRR</sequence>